<gene>
    <name evidence="3" type="primary">Aste57867_2854</name>
    <name evidence="2" type="ORF">As57867_002846</name>
    <name evidence="3" type="ORF">ASTE57867_2854</name>
</gene>
<dbReference type="SUPFAM" id="SSF50156">
    <property type="entry name" value="PDZ domain-like"/>
    <property type="match status" value="1"/>
</dbReference>
<reference evidence="3 4" key="1">
    <citation type="submission" date="2019-03" db="EMBL/GenBank/DDBJ databases">
        <authorList>
            <person name="Gaulin E."/>
            <person name="Dumas B."/>
        </authorList>
    </citation>
    <scope>NUCLEOTIDE SEQUENCE [LARGE SCALE GENOMIC DNA]</scope>
    <source>
        <strain evidence="3">CBS 568.67</strain>
    </source>
</reference>
<feature type="compositionally biased region" description="Gly residues" evidence="1">
    <location>
        <begin position="196"/>
        <end position="207"/>
    </location>
</feature>
<feature type="region of interest" description="Disordered" evidence="1">
    <location>
        <begin position="185"/>
        <end position="207"/>
    </location>
</feature>
<dbReference type="AlphaFoldDB" id="A0A485KA41"/>
<accession>A0A485KA41</accession>
<sequence length="398" mass="43061">MSCVPPIRITTIAGRILYTTDGGVSVQMKVRVQISKNNGFLEYKDAEIDLTSDPTSLPVNEVKLRWAHAVYAEEDLFTLEGPHEIKLYHMPLGYDVDIVTDRAQLQEWITTPSSQWVLDIFGRTLITSAVGGSINVDTSTTDSPRVVISRTNSAPPKSSSAGVKAAAAPLEPHLHVGTWVPQLNTTRTRRSSSPSPGGGGASFMGGLMGRAGPGLGGQLQSEYEDILQTTHRAHETLRKFASIGKPVTTHGIQTTLLPLAMACPSAITRYGPNVLYQGVYNLMESELQRGFVQAVRVWFSFDHEATVEVTKRNGSLGLKPVRQQDGWIVVQAVPGSPCALAGMPDDEVFLTHVNGVDVSPPQCPASADKPRHANGNVSWAGNVVPLVETCETCRFTFF</sequence>
<organism evidence="3 4">
    <name type="scientific">Aphanomyces stellatus</name>
    <dbReference type="NCBI Taxonomy" id="120398"/>
    <lineage>
        <taxon>Eukaryota</taxon>
        <taxon>Sar</taxon>
        <taxon>Stramenopiles</taxon>
        <taxon>Oomycota</taxon>
        <taxon>Saprolegniomycetes</taxon>
        <taxon>Saprolegniales</taxon>
        <taxon>Verrucalvaceae</taxon>
        <taxon>Aphanomyces</taxon>
    </lineage>
</organism>
<dbReference type="EMBL" id="CAADRA010000405">
    <property type="protein sequence ID" value="VFT80041.1"/>
    <property type="molecule type" value="Genomic_DNA"/>
</dbReference>
<dbReference type="OrthoDB" id="59661at2759"/>
<dbReference type="EMBL" id="VJMH01000405">
    <property type="protein sequence ID" value="KAF0716430.1"/>
    <property type="molecule type" value="Genomic_DNA"/>
</dbReference>
<protein>
    <submittedName>
        <fullName evidence="3">Aste57867_2854 protein</fullName>
    </submittedName>
</protein>
<evidence type="ECO:0000313" key="4">
    <source>
        <dbReference type="Proteomes" id="UP000332933"/>
    </source>
</evidence>
<reference evidence="2" key="2">
    <citation type="submission" date="2019-06" db="EMBL/GenBank/DDBJ databases">
        <title>Genomics analysis of Aphanomyces spp. identifies a new class of oomycete effector associated with host adaptation.</title>
        <authorList>
            <person name="Gaulin E."/>
        </authorList>
    </citation>
    <scope>NUCLEOTIDE SEQUENCE</scope>
    <source>
        <strain evidence="2">CBS 578.67</strain>
    </source>
</reference>
<evidence type="ECO:0000313" key="2">
    <source>
        <dbReference type="EMBL" id="KAF0716430.1"/>
    </source>
</evidence>
<dbReference type="InterPro" id="IPR036034">
    <property type="entry name" value="PDZ_sf"/>
</dbReference>
<evidence type="ECO:0000256" key="1">
    <source>
        <dbReference type="SAM" id="MobiDB-lite"/>
    </source>
</evidence>
<name>A0A485KA41_9STRA</name>
<keyword evidence="4" id="KW-1185">Reference proteome</keyword>
<proteinExistence type="predicted"/>
<dbReference type="Proteomes" id="UP000332933">
    <property type="component" value="Unassembled WGS sequence"/>
</dbReference>
<evidence type="ECO:0000313" key="3">
    <source>
        <dbReference type="EMBL" id="VFT80041.1"/>
    </source>
</evidence>